<feature type="transmembrane region" description="Helical" evidence="7">
    <location>
        <begin position="370"/>
        <end position="391"/>
    </location>
</feature>
<dbReference type="FunFam" id="3.30.70.1350:FF:000004">
    <property type="entry name" value="Cation diffusion facilitator 10"/>
    <property type="match status" value="1"/>
</dbReference>
<evidence type="ECO:0000256" key="2">
    <source>
        <dbReference type="ARBA" id="ARBA00022448"/>
    </source>
</evidence>
<dbReference type="Gene3D" id="3.30.70.1350">
    <property type="entry name" value="Cation efflux protein, cytoplasmic domain"/>
    <property type="match status" value="1"/>
</dbReference>
<evidence type="ECO:0000256" key="5">
    <source>
        <dbReference type="ARBA" id="ARBA00023136"/>
    </source>
</evidence>
<evidence type="ECO:0000313" key="10">
    <source>
        <dbReference type="Proteomes" id="UP000275480"/>
    </source>
</evidence>
<dbReference type="Gene3D" id="1.20.1510.10">
    <property type="entry name" value="Cation efflux protein transmembrane domain"/>
    <property type="match status" value="1"/>
</dbReference>
<feature type="transmembrane region" description="Helical" evidence="7">
    <location>
        <begin position="266"/>
        <end position="288"/>
    </location>
</feature>
<feature type="transmembrane region" description="Helical" evidence="7">
    <location>
        <begin position="336"/>
        <end position="358"/>
    </location>
</feature>
<evidence type="ECO:0000313" key="9">
    <source>
        <dbReference type="EMBL" id="RMZ40278.1"/>
    </source>
</evidence>
<dbReference type="GO" id="GO:0016020">
    <property type="term" value="C:membrane"/>
    <property type="evidence" value="ECO:0007669"/>
    <property type="project" value="UniProtKB-SubCell"/>
</dbReference>
<accession>A0AB74C0R9</accession>
<dbReference type="GO" id="GO:0030003">
    <property type="term" value="P:intracellular monoatomic cation homeostasis"/>
    <property type="evidence" value="ECO:0007669"/>
    <property type="project" value="UniProtKB-ARBA"/>
</dbReference>
<dbReference type="GO" id="GO:0098771">
    <property type="term" value="P:inorganic ion homeostasis"/>
    <property type="evidence" value="ECO:0007669"/>
    <property type="project" value="UniProtKB-ARBA"/>
</dbReference>
<dbReference type="AlphaFoldDB" id="A0AB74C0R9"/>
<sequence>MAWISRSDTMPQSSPPSSPALSSSYHSIRPRRPSLEIDGEILSTRGQRLASLIRRRSISTQSPEPWDDTTRHDELPPWERAKKLIGDVKSVYNWYVIDHGPWNTRLGGNVNLMQNPVSRQLYYRDPKSLEGMSKKLREYYERNNDLIAQYVYIDRLLDSSLPHRLIGDYHHNRDVIPETESGNSGNEHEPDNNLTTAADGDGNGNGNGEPQQKQDRIKRTPRNLYRIPDESTPLLPQDGNESAPSLSDGGPKDDDFVDSSARIVTIAIYVNFVANVVLLLAKIVVMSMTNSLSVLASLVDGALDFLSTAIVWVTTTLIQKDDRYQYPISRRRLEPLSVLVFAVVMMTSFVQVAITSFTRLISNDTTLVNLTIPSIAVMASTVVVKLACWFWCRLIKNSSVQALAQDAETDVVFNLFSILFPLIGSFFKLWWVDPLGGLLLSVYIIWNWSGTAGEHIRHLTGAAASPIDQSVLLYMTMRFSKAILKIQNLRAYYAGDLLNVEVDIILEGKTRLRDAHDIGESLQYMIESVPTVDRAFVHMDYDPWNIPTHLNQQAH</sequence>
<dbReference type="InterPro" id="IPR050291">
    <property type="entry name" value="CDF_Transporter"/>
</dbReference>
<feature type="domain" description="Cation efflux protein transmembrane" evidence="8">
    <location>
        <begin position="269"/>
        <end position="457"/>
    </location>
</feature>
<dbReference type="FunFam" id="1.20.1510.10:FF:000005">
    <property type="entry name" value="Putative Cation diffusion facilitator 1"/>
    <property type="match status" value="1"/>
</dbReference>
<evidence type="ECO:0000256" key="6">
    <source>
        <dbReference type="SAM" id="MobiDB-lite"/>
    </source>
</evidence>
<comment type="caution">
    <text evidence="9">The sequence shown here is derived from an EMBL/GenBank/DDBJ whole genome shotgun (WGS) entry which is preliminary data.</text>
</comment>
<evidence type="ECO:0000259" key="8">
    <source>
        <dbReference type="Pfam" id="PF01545"/>
    </source>
</evidence>
<keyword evidence="2" id="KW-0813">Transport</keyword>
<reference evidence="9 10" key="1">
    <citation type="submission" date="2018-07" db="EMBL/GenBank/DDBJ databases">
        <title>Identification of spontaneous genetic mutation associated with occurrence of a yellow conidial color mutant of Aspergillus flavus.</title>
        <authorList>
            <person name="Chang P.-K."/>
            <person name="Mack B.M."/>
            <person name="Scharfenstein L."/>
            <person name="Gilbert M.K."/>
        </authorList>
    </citation>
    <scope>NUCLEOTIDE SEQUENCE [LARGE SCALE GENOMIC DNA]</scope>
    <source>
        <strain evidence="9 10">CA14</strain>
    </source>
</reference>
<name>A0AB74C0R9_ASPFL</name>
<dbReference type="PANTHER" id="PTHR43840:SF4">
    <property type="entry name" value="CDF DIVALENT METAL CATION TRANSPORTER (EUROFUNG)"/>
    <property type="match status" value="1"/>
</dbReference>
<keyword evidence="4 7" id="KW-1133">Transmembrane helix</keyword>
<feature type="region of interest" description="Disordered" evidence="6">
    <location>
        <begin position="1"/>
        <end position="29"/>
    </location>
</feature>
<protein>
    <submittedName>
        <fullName evidence="9">Cation diffusion facilitator</fullName>
    </submittedName>
</protein>
<comment type="subcellular location">
    <subcellularLocation>
        <location evidence="1">Membrane</location>
        <topology evidence="1">Multi-pass membrane protein</topology>
    </subcellularLocation>
</comment>
<dbReference type="Pfam" id="PF01545">
    <property type="entry name" value="Cation_efflux"/>
    <property type="match status" value="1"/>
</dbReference>
<keyword evidence="3 7" id="KW-0812">Transmembrane</keyword>
<dbReference type="InterPro" id="IPR058533">
    <property type="entry name" value="Cation_efflux_TM"/>
</dbReference>
<evidence type="ECO:0000256" key="7">
    <source>
        <dbReference type="SAM" id="Phobius"/>
    </source>
</evidence>
<dbReference type="SUPFAM" id="SSF160240">
    <property type="entry name" value="Cation efflux protein cytoplasmic domain-like"/>
    <property type="match status" value="1"/>
</dbReference>
<gene>
    <name evidence="9" type="ORF">CA14_000359</name>
</gene>
<feature type="transmembrane region" description="Helical" evidence="7">
    <location>
        <begin position="411"/>
        <end position="431"/>
    </location>
</feature>
<dbReference type="SUPFAM" id="SSF161111">
    <property type="entry name" value="Cation efflux protein transmembrane domain-like"/>
    <property type="match status" value="1"/>
</dbReference>
<proteinExistence type="predicted"/>
<dbReference type="Proteomes" id="UP000275480">
    <property type="component" value="Unassembled WGS sequence"/>
</dbReference>
<feature type="region of interest" description="Disordered" evidence="6">
    <location>
        <begin position="174"/>
        <end position="252"/>
    </location>
</feature>
<dbReference type="PANTHER" id="PTHR43840">
    <property type="entry name" value="MITOCHONDRIAL METAL TRANSPORTER 1-RELATED"/>
    <property type="match status" value="1"/>
</dbReference>
<evidence type="ECO:0000256" key="4">
    <source>
        <dbReference type="ARBA" id="ARBA00022989"/>
    </source>
</evidence>
<evidence type="ECO:0000256" key="1">
    <source>
        <dbReference type="ARBA" id="ARBA00004141"/>
    </source>
</evidence>
<organism evidence="9 10">
    <name type="scientific">Aspergillus flavus</name>
    <dbReference type="NCBI Taxonomy" id="5059"/>
    <lineage>
        <taxon>Eukaryota</taxon>
        <taxon>Fungi</taxon>
        <taxon>Dikarya</taxon>
        <taxon>Ascomycota</taxon>
        <taxon>Pezizomycotina</taxon>
        <taxon>Eurotiomycetes</taxon>
        <taxon>Eurotiomycetidae</taxon>
        <taxon>Eurotiales</taxon>
        <taxon>Aspergillaceae</taxon>
        <taxon>Aspergillus</taxon>
        <taxon>Aspergillus subgen. Circumdati</taxon>
    </lineage>
</organism>
<feature type="transmembrane region" description="Helical" evidence="7">
    <location>
        <begin position="294"/>
        <end position="315"/>
    </location>
</feature>
<dbReference type="InterPro" id="IPR027469">
    <property type="entry name" value="Cation_efflux_TMD_sf"/>
</dbReference>
<dbReference type="GO" id="GO:0008324">
    <property type="term" value="F:monoatomic cation transmembrane transporter activity"/>
    <property type="evidence" value="ECO:0007669"/>
    <property type="project" value="InterPro"/>
</dbReference>
<evidence type="ECO:0000256" key="3">
    <source>
        <dbReference type="ARBA" id="ARBA00022692"/>
    </source>
</evidence>
<dbReference type="InterPro" id="IPR036837">
    <property type="entry name" value="Cation_efflux_CTD_sf"/>
</dbReference>
<keyword evidence="5 7" id="KW-0472">Membrane</keyword>
<dbReference type="EMBL" id="QQZZ01000127">
    <property type="protein sequence ID" value="RMZ40278.1"/>
    <property type="molecule type" value="Genomic_DNA"/>
</dbReference>